<keyword evidence="3" id="KW-1185">Reference proteome</keyword>
<evidence type="ECO:0000313" key="3">
    <source>
        <dbReference type="Proteomes" id="UP000886595"/>
    </source>
</evidence>
<organism evidence="2 3">
    <name type="scientific">Brassica carinata</name>
    <name type="common">Ethiopian mustard</name>
    <name type="synonym">Abyssinian cabbage</name>
    <dbReference type="NCBI Taxonomy" id="52824"/>
    <lineage>
        <taxon>Eukaryota</taxon>
        <taxon>Viridiplantae</taxon>
        <taxon>Streptophyta</taxon>
        <taxon>Embryophyta</taxon>
        <taxon>Tracheophyta</taxon>
        <taxon>Spermatophyta</taxon>
        <taxon>Magnoliopsida</taxon>
        <taxon>eudicotyledons</taxon>
        <taxon>Gunneridae</taxon>
        <taxon>Pentapetalae</taxon>
        <taxon>rosids</taxon>
        <taxon>malvids</taxon>
        <taxon>Brassicales</taxon>
        <taxon>Brassicaceae</taxon>
        <taxon>Brassiceae</taxon>
        <taxon>Brassica</taxon>
    </lineage>
</organism>
<feature type="compositionally biased region" description="Polar residues" evidence="1">
    <location>
        <begin position="204"/>
        <end position="217"/>
    </location>
</feature>
<dbReference type="EMBL" id="JAAMPC010000001">
    <property type="protein sequence ID" value="KAG2330194.1"/>
    <property type="molecule type" value="Genomic_DNA"/>
</dbReference>
<name>A0A8X7WG61_BRACI</name>
<feature type="compositionally biased region" description="Basic and acidic residues" evidence="1">
    <location>
        <begin position="182"/>
        <end position="192"/>
    </location>
</feature>
<feature type="region of interest" description="Disordered" evidence="1">
    <location>
        <begin position="1"/>
        <end position="90"/>
    </location>
</feature>
<gene>
    <name evidence="2" type="ORF">Bca52824_001374</name>
</gene>
<feature type="compositionally biased region" description="Basic residues" evidence="1">
    <location>
        <begin position="42"/>
        <end position="55"/>
    </location>
</feature>
<proteinExistence type="predicted"/>
<dbReference type="OrthoDB" id="10413047at2759"/>
<feature type="compositionally biased region" description="Polar residues" evidence="1">
    <location>
        <begin position="61"/>
        <end position="90"/>
    </location>
</feature>
<evidence type="ECO:0000256" key="1">
    <source>
        <dbReference type="SAM" id="MobiDB-lite"/>
    </source>
</evidence>
<dbReference type="AlphaFoldDB" id="A0A8X7WG61"/>
<protein>
    <submittedName>
        <fullName evidence="2">Uncharacterized protein</fullName>
    </submittedName>
</protein>
<evidence type="ECO:0000313" key="2">
    <source>
        <dbReference type="EMBL" id="KAG2330194.1"/>
    </source>
</evidence>
<comment type="caution">
    <text evidence="2">The sequence shown here is derived from an EMBL/GenBank/DDBJ whole genome shotgun (WGS) entry which is preliminary data.</text>
</comment>
<sequence length="427" mass="47101">MDILPPMIESALKHRRQTGREPRRNNPAAAQREMLAKNVSGKGRRVRISCRKHAHPILERQPQQNDSDNARTPPTFGNVTDQDAPQQQTPSNALSLYRDPLCVQPRSYVLPPEVSVILISAVKPSTLHFKVEGGSPVAWEKTKPTHLQGRRPVSPVEGAQLRDNVSVTAQSPPLVESVEAQDGPRKDDEPVNDRTAGPLENPSAKETSGPNAGTISSGEKIDAQDTGTPNDVEYGQQDEDGHEQFVEQVRTGTEENEIPGHDSGQKSNMEFPMSGEKLQKGPSPNMDVGRHDPPIVDANNEEIPALDEDERYDSCRDDMSTDNQMQENQVNQVSETEEDSKFVAGGGKRQRTRSRKLTGVYTAKSRLKKLFDSAKKVEYKPIEKTNRAVFKKLSQIFRETPCRLSGSVPVTVSAIASSLTYLSRGNG</sequence>
<dbReference type="Proteomes" id="UP000886595">
    <property type="component" value="Unassembled WGS sequence"/>
</dbReference>
<accession>A0A8X7WG61</accession>
<feature type="region of interest" description="Disordered" evidence="1">
    <location>
        <begin position="140"/>
        <end position="356"/>
    </location>
</feature>
<feature type="compositionally biased region" description="Polar residues" evidence="1">
    <location>
        <begin position="321"/>
        <end position="334"/>
    </location>
</feature>
<reference evidence="2 3" key="1">
    <citation type="submission" date="2020-02" db="EMBL/GenBank/DDBJ databases">
        <authorList>
            <person name="Ma Q."/>
            <person name="Huang Y."/>
            <person name="Song X."/>
            <person name="Pei D."/>
        </authorList>
    </citation>
    <scope>NUCLEOTIDE SEQUENCE [LARGE SCALE GENOMIC DNA]</scope>
    <source>
        <strain evidence="2">Sxm20200214</strain>
        <tissue evidence="2">Leaf</tissue>
    </source>
</reference>